<comment type="caution">
    <text evidence="3">The sequence shown here is derived from an EMBL/GenBank/DDBJ whole genome shotgun (WGS) entry which is preliminary data.</text>
</comment>
<evidence type="ECO:0000313" key="3">
    <source>
        <dbReference type="EMBL" id="MEP0819371.1"/>
    </source>
</evidence>
<dbReference type="Gene3D" id="3.30.1360.200">
    <property type="match status" value="1"/>
</dbReference>
<dbReference type="Pfam" id="PF22599">
    <property type="entry name" value="SecDF_P1_head"/>
    <property type="match status" value="1"/>
</dbReference>
<sequence>MNKELLSWLAPTVALLLSCGAAIAVAEPLYECSPVSPTPQTQSSTPRIEFRLQKPGTEVQLQVQQQTLARLLLQKTQISQTEKSIALYENRAAIEKTYQAIAALYEPTRLHSSHIKSADTASTFTPPSPWQSFTALDISVEFDDSGSETFSTLTKAIAGTGRTLGIFLNDRLISASLVDAVYASKGITGGQAMISGNFTNAEVQELAPWLGLSLEPKASKRK</sequence>
<evidence type="ECO:0000259" key="2">
    <source>
        <dbReference type="Pfam" id="PF22599"/>
    </source>
</evidence>
<dbReference type="InterPro" id="IPR054384">
    <property type="entry name" value="SecDF_P1_head"/>
</dbReference>
<evidence type="ECO:0000313" key="4">
    <source>
        <dbReference type="Proteomes" id="UP001464891"/>
    </source>
</evidence>
<keyword evidence="4" id="KW-1185">Reference proteome</keyword>
<dbReference type="EMBL" id="JAMPKM010000014">
    <property type="protein sequence ID" value="MEP0819371.1"/>
    <property type="molecule type" value="Genomic_DNA"/>
</dbReference>
<feature type="chain" id="PRO_5045688646" description="SecDF P1 head subdomain domain-containing protein" evidence="1">
    <location>
        <begin position="27"/>
        <end position="222"/>
    </location>
</feature>
<feature type="signal peptide" evidence="1">
    <location>
        <begin position="1"/>
        <end position="26"/>
    </location>
</feature>
<keyword evidence="1" id="KW-0732">Signal</keyword>
<proteinExistence type="predicted"/>
<accession>A0ABV0JC60</accession>
<dbReference type="PROSITE" id="PS51257">
    <property type="entry name" value="PROKAR_LIPOPROTEIN"/>
    <property type="match status" value="1"/>
</dbReference>
<dbReference type="Proteomes" id="UP001464891">
    <property type="component" value="Unassembled WGS sequence"/>
</dbReference>
<reference evidence="3 4" key="1">
    <citation type="submission" date="2022-04" db="EMBL/GenBank/DDBJ databases">
        <title>Positive selection, recombination, and allopatry shape intraspecific diversity of widespread and dominant cyanobacteria.</title>
        <authorList>
            <person name="Wei J."/>
            <person name="Shu W."/>
            <person name="Hu C."/>
        </authorList>
    </citation>
    <scope>NUCLEOTIDE SEQUENCE [LARGE SCALE GENOMIC DNA]</scope>
    <source>
        <strain evidence="3 4">GB2-A4</strain>
    </source>
</reference>
<name>A0ABV0JC60_9CYAN</name>
<protein>
    <recommendedName>
        <fullName evidence="2">SecDF P1 head subdomain domain-containing protein</fullName>
    </recommendedName>
</protein>
<feature type="domain" description="SecDF P1 head subdomain" evidence="2">
    <location>
        <begin position="131"/>
        <end position="210"/>
    </location>
</feature>
<organism evidence="3 4">
    <name type="scientific">Trichocoleus desertorum GB2-A4</name>
    <dbReference type="NCBI Taxonomy" id="2933944"/>
    <lineage>
        <taxon>Bacteria</taxon>
        <taxon>Bacillati</taxon>
        <taxon>Cyanobacteriota</taxon>
        <taxon>Cyanophyceae</taxon>
        <taxon>Leptolyngbyales</taxon>
        <taxon>Trichocoleusaceae</taxon>
        <taxon>Trichocoleus</taxon>
    </lineage>
</organism>
<gene>
    <name evidence="3" type="ORF">NC998_19920</name>
</gene>
<evidence type="ECO:0000256" key="1">
    <source>
        <dbReference type="SAM" id="SignalP"/>
    </source>
</evidence>